<protein>
    <submittedName>
        <fullName evidence="2">Uncharacterized protein</fullName>
    </submittedName>
</protein>
<feature type="region of interest" description="Disordered" evidence="1">
    <location>
        <begin position="330"/>
        <end position="362"/>
    </location>
</feature>
<feature type="region of interest" description="Disordered" evidence="1">
    <location>
        <begin position="1"/>
        <end position="105"/>
    </location>
</feature>
<evidence type="ECO:0000313" key="2">
    <source>
        <dbReference type="EMBL" id="PKY55562.1"/>
    </source>
</evidence>
<proteinExistence type="predicted"/>
<dbReference type="OrthoDB" id="10380459at2759"/>
<accession>A0A2I1H9L7</accession>
<keyword evidence="3" id="KW-1185">Reference proteome</keyword>
<dbReference type="VEuPathDB" id="FungiDB:FUN_004271"/>
<feature type="compositionally biased region" description="Polar residues" evidence="1">
    <location>
        <begin position="36"/>
        <end position="49"/>
    </location>
</feature>
<dbReference type="VEuPathDB" id="FungiDB:RhiirA1_503490"/>
<comment type="caution">
    <text evidence="2">The sequence shown here is derived from an EMBL/GenBank/DDBJ whole genome shotgun (WGS) entry which is preliminary data.</text>
</comment>
<dbReference type="AlphaFoldDB" id="A0A2I1H9L7"/>
<feature type="compositionally biased region" description="Basic and acidic residues" evidence="1">
    <location>
        <begin position="330"/>
        <end position="344"/>
    </location>
</feature>
<dbReference type="EMBL" id="LLXI01001889">
    <property type="protein sequence ID" value="PKY55562.1"/>
    <property type="molecule type" value="Genomic_DNA"/>
</dbReference>
<feature type="compositionally biased region" description="Basic and acidic residues" evidence="1">
    <location>
        <begin position="52"/>
        <end position="64"/>
    </location>
</feature>
<dbReference type="VEuPathDB" id="FungiDB:RhiirFUN_005871"/>
<name>A0A2I1H9L7_9GLOM</name>
<reference evidence="2 3" key="1">
    <citation type="submission" date="2015-10" db="EMBL/GenBank/DDBJ databases">
        <title>Genome analyses suggest a sexual origin of heterokaryosis in a supposedly ancient asexual fungus.</title>
        <authorList>
            <person name="Ropars J."/>
            <person name="Sedzielewska K."/>
            <person name="Noel J."/>
            <person name="Charron P."/>
            <person name="Farinelli L."/>
            <person name="Marton T."/>
            <person name="Kruger M."/>
            <person name="Pelin A."/>
            <person name="Brachmann A."/>
            <person name="Corradi N."/>
        </authorList>
    </citation>
    <scope>NUCLEOTIDE SEQUENCE [LARGE SCALE GENOMIC DNA]</scope>
    <source>
        <strain evidence="2 3">A4</strain>
    </source>
</reference>
<organism evidence="2 3">
    <name type="scientific">Rhizophagus irregularis</name>
    <dbReference type="NCBI Taxonomy" id="588596"/>
    <lineage>
        <taxon>Eukaryota</taxon>
        <taxon>Fungi</taxon>
        <taxon>Fungi incertae sedis</taxon>
        <taxon>Mucoromycota</taxon>
        <taxon>Glomeromycotina</taxon>
        <taxon>Glomeromycetes</taxon>
        <taxon>Glomerales</taxon>
        <taxon>Glomeraceae</taxon>
        <taxon>Rhizophagus</taxon>
    </lineage>
</organism>
<feature type="compositionally biased region" description="Acidic residues" evidence="1">
    <location>
        <begin position="347"/>
        <end position="356"/>
    </location>
</feature>
<dbReference type="VEuPathDB" id="FungiDB:RhiirA1_471325"/>
<feature type="compositionally biased region" description="Basic and acidic residues" evidence="1">
    <location>
        <begin position="93"/>
        <end position="103"/>
    </location>
</feature>
<sequence>MRKNTNGNSQGRGKEKGRGRGRKTNVETIQPAEVEIQNQIQHESSPQEQDNLESHDEDRQDGYKSQENQGKNSNENNSEIEELEKGDDNNELETSRKRGRDDIDNLDLTPRAKKITNRRQDNYLVPMEFLEKINAQNKVLYKNQLRQEKKLDEIKNVLLKIHKEDNLTQNFLQKGIIGITKIIQKTTLYPTSDLFKEHLEAYIENSSKGYIDNIGKHRWDAKFYSDFLPIAKKMRHRRGSLAKDIRSALFKVCNIPEIKANAGIKIANWKKDNRIMKAYSSLWNTDDTGLSVINEIIIKAMPKESKNNCLTPSIISFALAVCSIVLNPHKSDIPDDSNEKEKSSLDSTDESSEDNDDSRLFE</sequence>
<feature type="compositionally biased region" description="Acidic residues" evidence="1">
    <location>
        <begin position="78"/>
        <end position="91"/>
    </location>
</feature>
<evidence type="ECO:0000313" key="3">
    <source>
        <dbReference type="Proteomes" id="UP000234323"/>
    </source>
</evidence>
<gene>
    <name evidence="2" type="ORF">RhiirA4_475119</name>
</gene>
<evidence type="ECO:0000256" key="1">
    <source>
        <dbReference type="SAM" id="MobiDB-lite"/>
    </source>
</evidence>
<dbReference type="Proteomes" id="UP000234323">
    <property type="component" value="Unassembled WGS sequence"/>
</dbReference>